<accession>V5X7G7</accession>
<dbReference type="AlphaFoldDB" id="V5X7G7"/>
<evidence type="ECO:0000313" key="5">
    <source>
        <dbReference type="EMBL" id="AHC23364.1"/>
    </source>
</evidence>
<organism evidence="5 6">
    <name type="scientific">Mycolicibacterium neoaurum VKM Ac-1815D</name>
    <dbReference type="NCBI Taxonomy" id="700508"/>
    <lineage>
        <taxon>Bacteria</taxon>
        <taxon>Bacillati</taxon>
        <taxon>Actinomycetota</taxon>
        <taxon>Actinomycetes</taxon>
        <taxon>Mycobacteriales</taxon>
        <taxon>Mycobacteriaceae</taxon>
        <taxon>Mycolicibacterium</taxon>
    </lineage>
</organism>
<dbReference type="PANTHER" id="PTHR37042:SF4">
    <property type="entry name" value="OUTER MEMBRANE PROTEIN RV1973"/>
    <property type="match status" value="1"/>
</dbReference>
<dbReference type="GO" id="GO:0016020">
    <property type="term" value="C:membrane"/>
    <property type="evidence" value="ECO:0007669"/>
    <property type="project" value="UniProtKB-SubCell"/>
</dbReference>
<feature type="transmembrane region" description="Helical" evidence="4">
    <location>
        <begin position="69"/>
        <end position="92"/>
    </location>
</feature>
<dbReference type="RefSeq" id="WP_019514193.1">
    <property type="nucleotide sequence ID" value="NC_023036.2"/>
</dbReference>
<dbReference type="Proteomes" id="UP000018763">
    <property type="component" value="Chromosome"/>
</dbReference>
<name>V5X7G7_MYCNE</name>
<keyword evidence="2 4" id="KW-0472">Membrane</keyword>
<dbReference type="EMBL" id="CP006936">
    <property type="protein sequence ID" value="AHC23364.1"/>
    <property type="molecule type" value="Genomic_DNA"/>
</dbReference>
<dbReference type="PANTHER" id="PTHR37042">
    <property type="entry name" value="OUTER MEMBRANE PROTEIN RV1973"/>
    <property type="match status" value="1"/>
</dbReference>
<proteinExistence type="predicted"/>
<feature type="region of interest" description="Disordered" evidence="3">
    <location>
        <begin position="1"/>
        <end position="51"/>
    </location>
</feature>
<evidence type="ECO:0000256" key="2">
    <source>
        <dbReference type="ARBA" id="ARBA00023136"/>
    </source>
</evidence>
<gene>
    <name evidence="5" type="ORF">D174_01595</name>
</gene>
<evidence type="ECO:0000313" key="6">
    <source>
        <dbReference type="Proteomes" id="UP000018763"/>
    </source>
</evidence>
<comment type="subcellular location">
    <subcellularLocation>
        <location evidence="1">Membrane</location>
    </subcellularLocation>
</comment>
<evidence type="ECO:0000256" key="4">
    <source>
        <dbReference type="SAM" id="Phobius"/>
    </source>
</evidence>
<dbReference type="KEGG" id="mne:D174_01595"/>
<evidence type="ECO:0000256" key="1">
    <source>
        <dbReference type="ARBA" id="ARBA00004370"/>
    </source>
</evidence>
<keyword evidence="6" id="KW-1185">Reference proteome</keyword>
<keyword evidence="4" id="KW-1133">Transmembrane helix</keyword>
<dbReference type="GeneID" id="43448217"/>
<dbReference type="eggNOG" id="ENOG5031DQ3">
    <property type="taxonomic scope" value="Bacteria"/>
</dbReference>
<keyword evidence="4" id="KW-0812">Transmembrane</keyword>
<evidence type="ECO:0000256" key="3">
    <source>
        <dbReference type="SAM" id="MobiDB-lite"/>
    </source>
</evidence>
<reference evidence="5 6" key="1">
    <citation type="journal article" date="2014" name="Genome Announc.">
        <title>Complete Genome Sequence of Sterol-Transforming Mycobacterium neoaurum Strain VKM Ac-1815D.</title>
        <authorList>
            <person name="Shtratnikova V.Y."/>
            <person name="Bragin E.Y."/>
            <person name="Dovbnya D.V."/>
            <person name="Pekov Y.A."/>
            <person name="Schelkunov M.I."/>
            <person name="Strizhov N."/>
            <person name="Ivashina T.V."/>
            <person name="Ashapkin V.V."/>
            <person name="Donova M.V."/>
        </authorList>
    </citation>
    <scope>NUCLEOTIDE SEQUENCE [LARGE SCALE GENOMIC DNA]</scope>
    <source>
        <strain evidence="5 6">VKM Ac-1815D</strain>
    </source>
</reference>
<protein>
    <submittedName>
        <fullName evidence="5">Membrane protein</fullName>
    </submittedName>
</protein>
<dbReference type="HOGENOM" id="CLU_077653_0_0_11"/>
<sequence length="227" mass="23591">MEGDAGTSRLNPTDEETKAAESAADTDEDTVTVKDTVTDTDTDSDIDTVAGTGADAGSASVAGRLGNGWVGAIAVVLIVVAAALTGVGYLLLQWNARSDQIARDDAVALQAAKDCVIATQAPDLASMGAAQGRIVDCSTGDFGAQAVFYSSMMMEAYQAANVQVEVADLRAAVERHHDDGSVDVLVAVRTKVTNSETAGQEQGYRLRVTMQRADGTYKIANLVQVTT</sequence>